<evidence type="ECO:0008006" key="4">
    <source>
        <dbReference type="Google" id="ProtNLM"/>
    </source>
</evidence>
<dbReference type="Proteomes" id="UP000727962">
    <property type="component" value="Unassembled WGS sequence"/>
</dbReference>
<evidence type="ECO:0000313" key="3">
    <source>
        <dbReference type="Proteomes" id="UP000727962"/>
    </source>
</evidence>
<sequence length="605" mass="62766">MRLPFNLRCLRGVLAFVAASMLPLAALAQLPGAVFTTLPDGTTVDKNTYANCEDVYLNGGPQNFTGSGLLPGIYYFQVTTPNGATLLSTDAASNRLLLVGTNGRVDGNCDFAGTPGAGGHPNGALNVSNGSTSVQLWPFTMTTNNGGEYKAWAILARTAILDGSGNIIGFTTNPFTSVDIDGIHLIFRSKDAKTDNFKCAVQGGGPTSAVFSGHKYYDSNLSGVLDPSEAPVNGFKVHVIVYAPDGSVFGTCDGLTGTDALGNPGPAGDWSCEVQNVPAGSTYLVCEVPIAGWLQTGPVPDSSGSQCYSGFVGPLVTGLDFGNIRVARLCGEKFYDSNANGALDGGEPGIGCFKITIAATEPDGTVVNQTLYTNPDGTFCSQLFPDGTTYTVCEVKPDNSWIQTAPASVWYTGTLGPGPQQSYDTTPLPDVTNLNFGNLKLGAGGGLTLGFWSNKNGQAIMNAKPMSASLAILNALCLRNATGAHVTFSTYTAFRTWLLNATATNMAYMLSAQLAAMEMNVFVGGNVSGSSVVYAPGCGNTGLGNNFITISDLMAAANVSLCANGLTVAAGPIRTYQECLKNALDNANNNLNFVAAPITSVTCGY</sequence>
<dbReference type="Gene3D" id="2.60.40.10">
    <property type="entry name" value="Immunoglobulins"/>
    <property type="match status" value="2"/>
</dbReference>
<accession>A0A931PUE9</accession>
<dbReference type="AlphaFoldDB" id="A0A931PUE9"/>
<reference evidence="2" key="1">
    <citation type="submission" date="2020-07" db="EMBL/GenBank/DDBJ databases">
        <title>Huge and variable diversity of episymbiotic CPR bacteria and DPANN archaea in groundwater ecosystems.</title>
        <authorList>
            <person name="He C.Y."/>
            <person name="Keren R."/>
            <person name="Whittaker M."/>
            <person name="Farag I.F."/>
            <person name="Doudna J."/>
            <person name="Cate J.H.D."/>
            <person name="Banfield J.F."/>
        </authorList>
    </citation>
    <scope>NUCLEOTIDE SEQUENCE</scope>
    <source>
        <strain evidence="2">NC_groundwater_17_Pr7_B-0.1um_64_12</strain>
    </source>
</reference>
<keyword evidence="1" id="KW-0732">Signal</keyword>
<name>A0A931PUE9_FIMGI</name>
<gene>
    <name evidence="2" type="ORF">HYR64_05160</name>
</gene>
<organism evidence="2 3">
    <name type="scientific">Fimbriimonas ginsengisoli</name>
    <dbReference type="NCBI Taxonomy" id="1005039"/>
    <lineage>
        <taxon>Bacteria</taxon>
        <taxon>Bacillati</taxon>
        <taxon>Armatimonadota</taxon>
        <taxon>Fimbriimonadia</taxon>
        <taxon>Fimbriimonadales</taxon>
        <taxon>Fimbriimonadaceae</taxon>
        <taxon>Fimbriimonas</taxon>
    </lineage>
</organism>
<proteinExistence type="predicted"/>
<dbReference type="EMBL" id="JACOSL010000031">
    <property type="protein sequence ID" value="MBI1756477.1"/>
    <property type="molecule type" value="Genomic_DNA"/>
</dbReference>
<evidence type="ECO:0000313" key="2">
    <source>
        <dbReference type="EMBL" id="MBI1756477.1"/>
    </source>
</evidence>
<comment type="caution">
    <text evidence="2">The sequence shown here is derived from an EMBL/GenBank/DDBJ whole genome shotgun (WGS) entry which is preliminary data.</text>
</comment>
<protein>
    <recommendedName>
        <fullName evidence="4">SD-repeat containing protein B domain-containing protein</fullName>
    </recommendedName>
</protein>
<feature type="chain" id="PRO_5036679097" description="SD-repeat containing protein B domain-containing protein" evidence="1">
    <location>
        <begin position="29"/>
        <end position="605"/>
    </location>
</feature>
<evidence type="ECO:0000256" key="1">
    <source>
        <dbReference type="SAM" id="SignalP"/>
    </source>
</evidence>
<dbReference type="InterPro" id="IPR013783">
    <property type="entry name" value="Ig-like_fold"/>
</dbReference>
<feature type="signal peptide" evidence="1">
    <location>
        <begin position="1"/>
        <end position="28"/>
    </location>
</feature>